<evidence type="ECO:0000313" key="3">
    <source>
        <dbReference type="Proteomes" id="UP000193498"/>
    </source>
</evidence>
<dbReference type="InParanoid" id="A0A1Y1YUF9"/>
<dbReference type="OrthoDB" id="5599072at2759"/>
<organism evidence="2 3">
    <name type="scientific">Basidiobolus meristosporus CBS 931.73</name>
    <dbReference type="NCBI Taxonomy" id="1314790"/>
    <lineage>
        <taxon>Eukaryota</taxon>
        <taxon>Fungi</taxon>
        <taxon>Fungi incertae sedis</taxon>
        <taxon>Zoopagomycota</taxon>
        <taxon>Entomophthoromycotina</taxon>
        <taxon>Basidiobolomycetes</taxon>
        <taxon>Basidiobolales</taxon>
        <taxon>Basidiobolaceae</taxon>
        <taxon>Basidiobolus</taxon>
    </lineage>
</organism>
<feature type="region of interest" description="Disordered" evidence="1">
    <location>
        <begin position="32"/>
        <end position="61"/>
    </location>
</feature>
<evidence type="ECO:0000256" key="1">
    <source>
        <dbReference type="SAM" id="MobiDB-lite"/>
    </source>
</evidence>
<protein>
    <submittedName>
        <fullName evidence="2">Uncharacterized protein</fullName>
    </submittedName>
</protein>
<dbReference type="InterPro" id="IPR024368">
    <property type="entry name" value="Ecl1/2/3"/>
</dbReference>
<evidence type="ECO:0000313" key="2">
    <source>
        <dbReference type="EMBL" id="ORY01474.1"/>
    </source>
</evidence>
<accession>A0A1Y1YUF9</accession>
<keyword evidence="3" id="KW-1185">Reference proteome</keyword>
<proteinExistence type="predicted"/>
<comment type="caution">
    <text evidence="2">The sequence shown here is derived from an EMBL/GenBank/DDBJ whole genome shotgun (WGS) entry which is preliminary data.</text>
</comment>
<dbReference type="EMBL" id="MCFE01000069">
    <property type="protein sequence ID" value="ORY01474.1"/>
    <property type="molecule type" value="Genomic_DNA"/>
</dbReference>
<sequence>MDSDWCTVCGKHVEVSGQLYCDLSCRQKDQQSNFVDPESPGVSPTASLMAYPSEQPPPPSRYPFECHSPNEAFPTQLGYPYHLKLYKKSTAFLPVDQRLFSLVKRYPPIRPGRRLLTVAQ</sequence>
<dbReference type="Pfam" id="PF12855">
    <property type="entry name" value="Ecl1"/>
    <property type="match status" value="1"/>
</dbReference>
<gene>
    <name evidence="2" type="ORF">K493DRAFT_312428</name>
</gene>
<dbReference type="Proteomes" id="UP000193498">
    <property type="component" value="Unassembled WGS sequence"/>
</dbReference>
<dbReference type="AlphaFoldDB" id="A0A1Y1YUF9"/>
<reference evidence="2 3" key="1">
    <citation type="submission" date="2016-07" db="EMBL/GenBank/DDBJ databases">
        <title>Pervasive Adenine N6-methylation of Active Genes in Fungi.</title>
        <authorList>
            <consortium name="DOE Joint Genome Institute"/>
            <person name="Mondo S.J."/>
            <person name="Dannebaum R.O."/>
            <person name="Kuo R.C."/>
            <person name="Labutti K."/>
            <person name="Haridas S."/>
            <person name="Kuo A."/>
            <person name="Salamov A."/>
            <person name="Ahrendt S.R."/>
            <person name="Lipzen A."/>
            <person name="Sullivan W."/>
            <person name="Andreopoulos W.B."/>
            <person name="Clum A."/>
            <person name="Lindquist E."/>
            <person name="Daum C."/>
            <person name="Ramamoorthy G.K."/>
            <person name="Gryganskyi A."/>
            <person name="Culley D."/>
            <person name="Magnuson J.K."/>
            <person name="James T.Y."/>
            <person name="O'Malley M.A."/>
            <person name="Stajich J.E."/>
            <person name="Spatafora J.W."/>
            <person name="Visel A."/>
            <person name="Grigoriev I.V."/>
        </authorList>
    </citation>
    <scope>NUCLEOTIDE SEQUENCE [LARGE SCALE GENOMIC DNA]</scope>
    <source>
        <strain evidence="2 3">CBS 931.73</strain>
    </source>
</reference>
<name>A0A1Y1YUF9_9FUNG</name>